<feature type="domain" description="DUF7730" evidence="1">
    <location>
        <begin position="23"/>
        <end position="200"/>
    </location>
</feature>
<proteinExistence type="predicted"/>
<protein>
    <recommendedName>
        <fullName evidence="1">DUF7730 domain-containing protein</fullName>
    </recommendedName>
</protein>
<dbReference type="OrthoDB" id="4757095at2759"/>
<organism evidence="2 3">
    <name type="scientific">Lophiotrema nucula</name>
    <dbReference type="NCBI Taxonomy" id="690887"/>
    <lineage>
        <taxon>Eukaryota</taxon>
        <taxon>Fungi</taxon>
        <taxon>Dikarya</taxon>
        <taxon>Ascomycota</taxon>
        <taxon>Pezizomycotina</taxon>
        <taxon>Dothideomycetes</taxon>
        <taxon>Pleosporomycetidae</taxon>
        <taxon>Pleosporales</taxon>
        <taxon>Lophiotremataceae</taxon>
        <taxon>Lophiotrema</taxon>
    </lineage>
</organism>
<sequence>MSLFSRARQSLPSSPKKKVRGFLGLPGELRNKIYDCYFEDTGGLRVEIAAHGTHLGDTGLQKIARCSNASDTTHKQPTIRMPRRLGNYKRVDGPQTRWATSLCALILVCRQVYQESILFLYRNTTFVFAAPRRIANFLYVIPKRNLSNITMLHLHYNSYGPPFSNAHVVWQEKHIKRWSSICRTLSKSLASLQELHLKVDINETDFRMDLRQPWLQPLLQLRRMCNRRGDMGPSELPSSSGAVIYDNPRLAEASRNLHRLFGEAISLAILGASEEVAMTGFNEAWNGKYEEWHHYLNYSDTGW</sequence>
<dbReference type="Proteomes" id="UP000799770">
    <property type="component" value="Unassembled WGS sequence"/>
</dbReference>
<evidence type="ECO:0000259" key="1">
    <source>
        <dbReference type="Pfam" id="PF24864"/>
    </source>
</evidence>
<evidence type="ECO:0000313" key="2">
    <source>
        <dbReference type="EMBL" id="KAF2112820.1"/>
    </source>
</evidence>
<dbReference type="PANTHER" id="PTHR38790:SF8">
    <property type="entry name" value="F-BOX DOMAIN-CONTAINING PROTEIN"/>
    <property type="match status" value="1"/>
</dbReference>
<evidence type="ECO:0000313" key="3">
    <source>
        <dbReference type="Proteomes" id="UP000799770"/>
    </source>
</evidence>
<dbReference type="EMBL" id="ML977329">
    <property type="protein sequence ID" value="KAF2112820.1"/>
    <property type="molecule type" value="Genomic_DNA"/>
</dbReference>
<dbReference type="PANTHER" id="PTHR38790">
    <property type="entry name" value="2EXR DOMAIN-CONTAINING PROTEIN-RELATED"/>
    <property type="match status" value="1"/>
</dbReference>
<keyword evidence="3" id="KW-1185">Reference proteome</keyword>
<accession>A0A6A5Z099</accession>
<dbReference type="AlphaFoldDB" id="A0A6A5Z099"/>
<dbReference type="InterPro" id="IPR056632">
    <property type="entry name" value="DUF7730"/>
</dbReference>
<reference evidence="2" key="1">
    <citation type="journal article" date="2020" name="Stud. Mycol.">
        <title>101 Dothideomycetes genomes: a test case for predicting lifestyles and emergence of pathogens.</title>
        <authorList>
            <person name="Haridas S."/>
            <person name="Albert R."/>
            <person name="Binder M."/>
            <person name="Bloem J."/>
            <person name="Labutti K."/>
            <person name="Salamov A."/>
            <person name="Andreopoulos B."/>
            <person name="Baker S."/>
            <person name="Barry K."/>
            <person name="Bills G."/>
            <person name="Bluhm B."/>
            <person name="Cannon C."/>
            <person name="Castanera R."/>
            <person name="Culley D."/>
            <person name="Daum C."/>
            <person name="Ezra D."/>
            <person name="Gonzalez J."/>
            <person name="Henrissat B."/>
            <person name="Kuo A."/>
            <person name="Liang C."/>
            <person name="Lipzen A."/>
            <person name="Lutzoni F."/>
            <person name="Magnuson J."/>
            <person name="Mondo S."/>
            <person name="Nolan M."/>
            <person name="Ohm R."/>
            <person name="Pangilinan J."/>
            <person name="Park H.-J."/>
            <person name="Ramirez L."/>
            <person name="Alfaro M."/>
            <person name="Sun H."/>
            <person name="Tritt A."/>
            <person name="Yoshinaga Y."/>
            <person name="Zwiers L.-H."/>
            <person name="Turgeon B."/>
            <person name="Goodwin S."/>
            <person name="Spatafora J."/>
            <person name="Crous P."/>
            <person name="Grigoriev I."/>
        </authorList>
    </citation>
    <scope>NUCLEOTIDE SEQUENCE</scope>
    <source>
        <strain evidence="2">CBS 627.86</strain>
    </source>
</reference>
<dbReference type="Pfam" id="PF24864">
    <property type="entry name" value="DUF7730"/>
    <property type="match status" value="1"/>
</dbReference>
<gene>
    <name evidence="2" type="ORF">BDV96DRAFT_613861</name>
</gene>
<name>A0A6A5Z099_9PLEO</name>